<gene>
    <name evidence="2" type="ORF">DY252_00315</name>
</gene>
<keyword evidence="3" id="KW-1185">Reference proteome</keyword>
<dbReference type="InterPro" id="IPR007410">
    <property type="entry name" value="LpqE-like"/>
</dbReference>
<dbReference type="PANTHER" id="PTHR36302">
    <property type="entry name" value="BLR7088 PROTEIN"/>
    <property type="match status" value="1"/>
</dbReference>
<dbReference type="PANTHER" id="PTHR36302:SF1">
    <property type="entry name" value="COPPER CHAPERONE PCU(A)C"/>
    <property type="match status" value="1"/>
</dbReference>
<accession>A0ABN5N9T5</accession>
<dbReference type="Pfam" id="PF04314">
    <property type="entry name" value="PCuAC"/>
    <property type="match status" value="1"/>
</dbReference>
<dbReference type="InterPro" id="IPR058248">
    <property type="entry name" value="Lxx211020-like"/>
</dbReference>
<evidence type="ECO:0000313" key="2">
    <source>
        <dbReference type="EMBL" id="AXO12873.1"/>
    </source>
</evidence>
<dbReference type="Gene3D" id="2.60.40.1890">
    <property type="entry name" value="PCu(A)C copper chaperone"/>
    <property type="match status" value="1"/>
</dbReference>
<dbReference type="Proteomes" id="UP000256971">
    <property type="component" value="Chromosome"/>
</dbReference>
<name>A0ABN5N9T5_9PROT</name>
<sequence length="159" mass="16961">MRFTMSRVLFNTLSSLLFLLFAFPATAESVRGGDLVVEAPWARASIGTSRPSAAYITIRNEGSSADVLTGIETEISSMPEVHEIKTNDNVSTMSPAGPVEIPAKDAVKLAPGGLHIMLIGLQRALVEGERFPMTLIFEKAGRVNVSVPIYSLGASGPEE</sequence>
<dbReference type="InterPro" id="IPR036182">
    <property type="entry name" value="PCuAC_sf"/>
</dbReference>
<evidence type="ECO:0000256" key="1">
    <source>
        <dbReference type="SAM" id="SignalP"/>
    </source>
</evidence>
<feature type="chain" id="PRO_5046765725" evidence="1">
    <location>
        <begin position="28"/>
        <end position="159"/>
    </location>
</feature>
<keyword evidence="1" id="KW-0732">Signal</keyword>
<proteinExistence type="predicted"/>
<organism evidence="2 3">
    <name type="scientific">Thalassospira indica</name>
    <dbReference type="NCBI Taxonomy" id="1891279"/>
    <lineage>
        <taxon>Bacteria</taxon>
        <taxon>Pseudomonadati</taxon>
        <taxon>Pseudomonadota</taxon>
        <taxon>Alphaproteobacteria</taxon>
        <taxon>Rhodospirillales</taxon>
        <taxon>Thalassospiraceae</taxon>
        <taxon>Thalassospira</taxon>
    </lineage>
</organism>
<dbReference type="SUPFAM" id="SSF110087">
    <property type="entry name" value="DR1885-like metal-binding protein"/>
    <property type="match status" value="1"/>
</dbReference>
<dbReference type="EMBL" id="CP031555">
    <property type="protein sequence ID" value="AXO12873.1"/>
    <property type="molecule type" value="Genomic_DNA"/>
</dbReference>
<reference evidence="2 3" key="1">
    <citation type="submission" date="2018-08" db="EMBL/GenBank/DDBJ databases">
        <title>Complete genome sequence of type strain Thalassospira indica MCCC 1A01103T, isolated from isolated from deep seawater of the Indian Ocean.</title>
        <authorList>
            <person name="Liu Y."/>
        </authorList>
    </citation>
    <scope>NUCLEOTIDE SEQUENCE [LARGE SCALE GENOMIC DNA]</scope>
    <source>
        <strain evidence="2 3">PB8BT</strain>
    </source>
</reference>
<protein>
    <submittedName>
        <fullName evidence="2">Copper chaperone PCu(A)C</fullName>
    </submittedName>
</protein>
<evidence type="ECO:0000313" key="3">
    <source>
        <dbReference type="Proteomes" id="UP000256971"/>
    </source>
</evidence>
<feature type="signal peptide" evidence="1">
    <location>
        <begin position="1"/>
        <end position="27"/>
    </location>
</feature>